<feature type="chain" id="PRO_5007896309" evidence="8">
    <location>
        <begin position="22"/>
        <end position="731"/>
    </location>
</feature>
<feature type="region of interest" description="Disordered" evidence="6">
    <location>
        <begin position="629"/>
        <end position="700"/>
    </location>
</feature>
<protein>
    <submittedName>
        <fullName evidence="9">DUF803 domain membrane protein</fullName>
    </submittedName>
</protein>
<proteinExistence type="predicted"/>
<feature type="transmembrane region" description="Helical" evidence="7">
    <location>
        <begin position="222"/>
        <end position="239"/>
    </location>
</feature>
<feature type="transmembrane region" description="Helical" evidence="7">
    <location>
        <begin position="167"/>
        <end position="188"/>
    </location>
</feature>
<keyword evidence="10" id="KW-1185">Reference proteome</keyword>
<evidence type="ECO:0000256" key="4">
    <source>
        <dbReference type="ARBA" id="ARBA00022989"/>
    </source>
</evidence>
<feature type="compositionally biased region" description="Polar residues" evidence="6">
    <location>
        <begin position="680"/>
        <end position="689"/>
    </location>
</feature>
<evidence type="ECO:0000313" key="9">
    <source>
        <dbReference type="EMBL" id="KZZ98053.1"/>
    </source>
</evidence>
<feature type="compositionally biased region" description="Polar residues" evidence="6">
    <location>
        <begin position="638"/>
        <end position="652"/>
    </location>
</feature>
<feature type="compositionally biased region" description="Polar residues" evidence="6">
    <location>
        <begin position="552"/>
        <end position="577"/>
    </location>
</feature>
<feature type="region of interest" description="Disordered" evidence="6">
    <location>
        <begin position="552"/>
        <end position="578"/>
    </location>
</feature>
<dbReference type="Proteomes" id="UP000242877">
    <property type="component" value="Unassembled WGS sequence"/>
</dbReference>
<feature type="transmembrane region" description="Helical" evidence="7">
    <location>
        <begin position="251"/>
        <end position="276"/>
    </location>
</feature>
<keyword evidence="4 7" id="KW-1133">Transmembrane helix</keyword>
<dbReference type="EMBL" id="AZGZ01000001">
    <property type="protein sequence ID" value="KZZ98053.1"/>
    <property type="molecule type" value="Genomic_DNA"/>
</dbReference>
<organism evidence="9 10">
    <name type="scientific">Ascosphaera apis ARSEF 7405</name>
    <dbReference type="NCBI Taxonomy" id="392613"/>
    <lineage>
        <taxon>Eukaryota</taxon>
        <taxon>Fungi</taxon>
        <taxon>Dikarya</taxon>
        <taxon>Ascomycota</taxon>
        <taxon>Pezizomycotina</taxon>
        <taxon>Eurotiomycetes</taxon>
        <taxon>Eurotiomycetidae</taxon>
        <taxon>Onygenales</taxon>
        <taxon>Ascosphaeraceae</taxon>
        <taxon>Ascosphaera</taxon>
    </lineage>
</organism>
<dbReference type="SUPFAM" id="SSF103481">
    <property type="entry name" value="Multidrug resistance efflux transporter EmrE"/>
    <property type="match status" value="1"/>
</dbReference>
<keyword evidence="2 7" id="KW-0812">Transmembrane</keyword>
<evidence type="ECO:0000256" key="2">
    <source>
        <dbReference type="ARBA" id="ARBA00022692"/>
    </source>
</evidence>
<dbReference type="GO" id="GO:0016020">
    <property type="term" value="C:membrane"/>
    <property type="evidence" value="ECO:0007669"/>
    <property type="project" value="UniProtKB-SubCell"/>
</dbReference>
<evidence type="ECO:0000256" key="1">
    <source>
        <dbReference type="ARBA" id="ARBA00004477"/>
    </source>
</evidence>
<dbReference type="PANTHER" id="PTHR12570:SF65">
    <property type="entry name" value="MAGNESIUM TRANSPORTER NIPA9-RELATED"/>
    <property type="match status" value="1"/>
</dbReference>
<feature type="transmembrane region" description="Helical" evidence="7">
    <location>
        <begin position="314"/>
        <end position="333"/>
    </location>
</feature>
<dbReference type="InterPro" id="IPR008521">
    <property type="entry name" value="Mg_trans_NIPA"/>
</dbReference>
<feature type="signal peptide" evidence="8">
    <location>
        <begin position="1"/>
        <end position="21"/>
    </location>
</feature>
<feature type="transmembrane region" description="Helical" evidence="7">
    <location>
        <begin position="385"/>
        <end position="403"/>
    </location>
</feature>
<dbReference type="AlphaFoldDB" id="A0A168DS82"/>
<feature type="region of interest" description="Disordered" evidence="6">
    <location>
        <begin position="485"/>
        <end position="516"/>
    </location>
</feature>
<evidence type="ECO:0000256" key="8">
    <source>
        <dbReference type="SAM" id="SignalP"/>
    </source>
</evidence>
<dbReference type="PANTHER" id="PTHR12570">
    <property type="match status" value="1"/>
</dbReference>
<keyword evidence="5 7" id="KW-0472">Membrane</keyword>
<dbReference type="Pfam" id="PF05653">
    <property type="entry name" value="Mg_trans_NIPA"/>
    <property type="match status" value="1"/>
</dbReference>
<evidence type="ECO:0000256" key="3">
    <source>
        <dbReference type="ARBA" id="ARBA00022824"/>
    </source>
</evidence>
<reference evidence="9 10" key="1">
    <citation type="journal article" date="2016" name="Genome Biol. Evol.">
        <title>Divergent and convergent evolution of fungal pathogenicity.</title>
        <authorList>
            <person name="Shang Y."/>
            <person name="Xiao G."/>
            <person name="Zheng P."/>
            <person name="Cen K."/>
            <person name="Zhan S."/>
            <person name="Wang C."/>
        </authorList>
    </citation>
    <scope>NUCLEOTIDE SEQUENCE [LARGE SCALE GENOMIC DNA]</scope>
    <source>
        <strain evidence="9 10">ARSEF 7405</strain>
    </source>
</reference>
<dbReference type="GO" id="GO:0015095">
    <property type="term" value="F:magnesium ion transmembrane transporter activity"/>
    <property type="evidence" value="ECO:0007669"/>
    <property type="project" value="InterPro"/>
</dbReference>
<dbReference type="OrthoDB" id="165382at2759"/>
<evidence type="ECO:0000256" key="6">
    <source>
        <dbReference type="SAM" id="MobiDB-lite"/>
    </source>
</evidence>
<keyword evidence="3" id="KW-0256">Endoplasmic reticulum</keyword>
<comment type="caution">
    <text evidence="9">The sequence shown here is derived from an EMBL/GenBank/DDBJ whole genome shotgun (WGS) entry which is preliminary data.</text>
</comment>
<feature type="compositionally biased region" description="Low complexity" evidence="6">
    <location>
        <begin position="485"/>
        <end position="506"/>
    </location>
</feature>
<dbReference type="VEuPathDB" id="FungiDB:AAP_00314"/>
<dbReference type="InterPro" id="IPR037185">
    <property type="entry name" value="EmrE-like"/>
</dbReference>
<evidence type="ECO:0000313" key="10">
    <source>
        <dbReference type="Proteomes" id="UP000242877"/>
    </source>
</evidence>
<keyword evidence="8" id="KW-0732">Signal</keyword>
<feature type="transmembrane region" description="Helical" evidence="7">
    <location>
        <begin position="283"/>
        <end position="302"/>
    </location>
</feature>
<name>A0A168DS82_9EURO</name>
<feature type="transmembrane region" description="Helical" evidence="7">
    <location>
        <begin position="354"/>
        <end position="373"/>
    </location>
</feature>
<comment type="subcellular location">
    <subcellularLocation>
        <location evidence="1">Endoplasmic reticulum membrane</location>
        <topology evidence="1">Multi-pass membrane protein</topology>
    </subcellularLocation>
</comment>
<feature type="transmembrane region" description="Helical" evidence="7">
    <location>
        <begin position="49"/>
        <end position="71"/>
    </location>
</feature>
<sequence>MLGPTLLPLIIAFLMIDSALSAPNPLLPAVVSSSDGSFDDGPSPDTGGWSSTVGIVASVAGNVLISFALNLQRYSHIKIDKEFQQRLAIKRAQAYSDNEHIQMTSQGYGTNAVVEQPIMASNGNLATIDAHSANEYEARRSTPSTTSSTRYAVIEEARRQSYLRSSYWWAGILLMILGEAGNFLAYGFAPASVISPLGVVAIISNCLIAPIMLGETLRGRDLMGVLVSIIGTVVIVISFHSSEKTIGPDDIFNMIATTTFFIYTAVTTIIIIVLIWMSETCGANSILIDVGLVGLFGGYTALCTKGLSSLLSLTLWHIIAFPITYALLIVLILTALMQIRYINRALQRFDSTQVIPTQFVAFTICVIIGSAVVYRDFESATLKEAANFLGGCVLTFFGVYLITSRRTKAPELLDEEAQNANWAAPVVPAYTDEEQPIVHERPAPAESGASPAHSLLDIDDVSEGEEVGSMTPRARSPLASISEVSSLLASGTTTGSSTRMQSRSRSPFGEGYATIETGPTSPVLPIRVNAQEIQLRFPSAPCVGADLQTHLNQESGTTTGPTAAQHSEDQVPSTSSREIGFGSLPTSVFFTPGPFLAPISGGITAILAECLNRNDPDYRDYVRSYTGHDSRLSGRWDMSQSHHSQKTDQGNMRNGPRRSRADTVTPSSRPRACLHVRRGSNANANSDSTGGEPRLPSRIRSFSDSLSGKLAWINPAVWGKHRDCASPDQNA</sequence>
<evidence type="ECO:0000256" key="7">
    <source>
        <dbReference type="SAM" id="Phobius"/>
    </source>
</evidence>
<gene>
    <name evidence="9" type="ORF">AAP_00314</name>
</gene>
<accession>A0A168DS82</accession>
<feature type="transmembrane region" description="Helical" evidence="7">
    <location>
        <begin position="194"/>
        <end position="213"/>
    </location>
</feature>
<evidence type="ECO:0000256" key="5">
    <source>
        <dbReference type="ARBA" id="ARBA00023136"/>
    </source>
</evidence>